<organism evidence="2 3">
    <name type="scientific">Pseudocercospora fijiensis (strain CIRAD86)</name>
    <name type="common">Black leaf streak disease fungus</name>
    <name type="synonym">Mycosphaerella fijiensis</name>
    <dbReference type="NCBI Taxonomy" id="383855"/>
    <lineage>
        <taxon>Eukaryota</taxon>
        <taxon>Fungi</taxon>
        <taxon>Dikarya</taxon>
        <taxon>Ascomycota</taxon>
        <taxon>Pezizomycotina</taxon>
        <taxon>Dothideomycetes</taxon>
        <taxon>Dothideomycetidae</taxon>
        <taxon>Mycosphaerellales</taxon>
        <taxon>Mycosphaerellaceae</taxon>
        <taxon>Pseudocercospora</taxon>
    </lineage>
</organism>
<feature type="compositionally biased region" description="Polar residues" evidence="1">
    <location>
        <begin position="343"/>
        <end position="356"/>
    </location>
</feature>
<evidence type="ECO:0000313" key="2">
    <source>
        <dbReference type="EMBL" id="EME76803.1"/>
    </source>
</evidence>
<feature type="compositionally biased region" description="Low complexity" evidence="1">
    <location>
        <begin position="164"/>
        <end position="176"/>
    </location>
</feature>
<dbReference type="EMBL" id="KB446575">
    <property type="protein sequence ID" value="EME76803.1"/>
    <property type="molecule type" value="Genomic_DNA"/>
</dbReference>
<keyword evidence="3" id="KW-1185">Reference proteome</keyword>
<feature type="region of interest" description="Disordered" evidence="1">
    <location>
        <begin position="144"/>
        <end position="186"/>
    </location>
</feature>
<sequence length="465" mass="53778">MGPQNAAEFFYTSDEKWYGARSPDNDIHDLRSFATNAGKGNVFMFLWQQIRVINWCERKARKPKNEIDYVELLVIKNGCQDPDLLDHAWPWPKHHRNDKDVEKMSSILARWAQNTAGALVSELAAGTYEPQSLKYRDPDQIWTPSWSDASGEDHVNVSTSRQNASAAPSDPQAAQPTNERSGLPPNFRLLQHFSNLNHLLYCHIQHHTPRAEPDYPHWGLEEGPQLRQGAVELQGNKEKRPEMKEREVWFRKKEETTNLEATPYQQKWESTDEEQRPSPLGRSQVSFQHNNMNLEARPYQQQWESTGEEEQRPSPLRRSRVSFQHSDMNMPQPGDFPRPMHGQPSQPRTSASTYSSYPVEDQGRAHAPSQQHEIPQPGTFQHSYRQAPTADQRAHAQLQTQICGLWWDMSRWLDAQAFRSWLNGYRKPCQMYAHTSPGHETDCLRHGISQATSRNRKPNPRHDEA</sequence>
<feature type="region of interest" description="Disordered" evidence="1">
    <location>
        <begin position="257"/>
        <end position="285"/>
    </location>
</feature>
<evidence type="ECO:0000313" key="3">
    <source>
        <dbReference type="Proteomes" id="UP000016932"/>
    </source>
</evidence>
<dbReference type="KEGG" id="pfj:MYCFIDRAFT_84766"/>
<gene>
    <name evidence="2" type="ORF">MYCFIDRAFT_84766</name>
</gene>
<dbReference type="Proteomes" id="UP000016932">
    <property type="component" value="Unassembled WGS sequence"/>
</dbReference>
<dbReference type="VEuPathDB" id="FungiDB:MYCFIDRAFT_84766"/>
<dbReference type="GeneID" id="19342250"/>
<feature type="compositionally biased region" description="Polar residues" evidence="1">
    <location>
        <begin position="258"/>
        <end position="268"/>
    </location>
</feature>
<dbReference type="HOGENOM" id="CLU_588090_0_0_1"/>
<accession>M3AHX9</accession>
<dbReference type="RefSeq" id="XP_007932648.1">
    <property type="nucleotide sequence ID" value="XM_007934457.1"/>
</dbReference>
<feature type="region of interest" description="Disordered" evidence="1">
    <location>
        <begin position="325"/>
        <end position="381"/>
    </location>
</feature>
<evidence type="ECO:0000256" key="1">
    <source>
        <dbReference type="SAM" id="MobiDB-lite"/>
    </source>
</evidence>
<proteinExistence type="predicted"/>
<feature type="compositionally biased region" description="Polar residues" evidence="1">
    <location>
        <begin position="368"/>
        <end position="381"/>
    </location>
</feature>
<name>M3AHX9_PSEFD</name>
<reference evidence="2 3" key="1">
    <citation type="journal article" date="2012" name="PLoS Pathog.">
        <title>Diverse lifestyles and strategies of plant pathogenesis encoded in the genomes of eighteen Dothideomycetes fungi.</title>
        <authorList>
            <person name="Ohm R.A."/>
            <person name="Feau N."/>
            <person name="Henrissat B."/>
            <person name="Schoch C.L."/>
            <person name="Horwitz B.A."/>
            <person name="Barry K.W."/>
            <person name="Condon B.J."/>
            <person name="Copeland A.C."/>
            <person name="Dhillon B."/>
            <person name="Glaser F."/>
            <person name="Hesse C.N."/>
            <person name="Kosti I."/>
            <person name="LaButti K."/>
            <person name="Lindquist E.A."/>
            <person name="Lucas S."/>
            <person name="Salamov A.A."/>
            <person name="Bradshaw R.E."/>
            <person name="Ciuffetti L."/>
            <person name="Hamelin R.C."/>
            <person name="Kema G.H.J."/>
            <person name="Lawrence C."/>
            <person name="Scott J.A."/>
            <person name="Spatafora J.W."/>
            <person name="Turgeon B.G."/>
            <person name="de Wit P.J.G.M."/>
            <person name="Zhong S."/>
            <person name="Goodwin S.B."/>
            <person name="Grigoriev I.V."/>
        </authorList>
    </citation>
    <scope>NUCLEOTIDE SEQUENCE [LARGE SCALE GENOMIC DNA]</scope>
    <source>
        <strain evidence="2 3">CIRAD86</strain>
    </source>
</reference>
<dbReference type="OrthoDB" id="10517360at2759"/>
<protein>
    <submittedName>
        <fullName evidence="2">Uncharacterized protein</fullName>
    </submittedName>
</protein>
<dbReference type="AlphaFoldDB" id="M3AHX9"/>